<dbReference type="EMBL" id="ATAE01000052">
    <property type="protein sequence ID" value="ERN51510.1"/>
    <property type="molecule type" value="Genomic_DNA"/>
</dbReference>
<accession>U6SKS2</accession>
<keyword evidence="1" id="KW-0812">Transmembrane</keyword>
<sequence length="72" mass="8395">MAKCTKCNYKWKAKEIWSLGFSKKGKDCSNCGHKQYISAETQRIFTLGYLSLIFVPILPFFIKLSDKDEPLW</sequence>
<feature type="transmembrane region" description="Helical" evidence="1">
    <location>
        <begin position="44"/>
        <end position="62"/>
    </location>
</feature>
<keyword evidence="1" id="KW-0472">Membrane</keyword>
<dbReference type="AlphaFoldDB" id="U6SKS2"/>
<comment type="caution">
    <text evidence="2">The sequence shown here is derived from an EMBL/GenBank/DDBJ whole genome shotgun (WGS) entry which is preliminary data.</text>
</comment>
<evidence type="ECO:0000313" key="2">
    <source>
        <dbReference type="EMBL" id="ERN51510.1"/>
    </source>
</evidence>
<protein>
    <recommendedName>
        <fullName evidence="4">Cxxc_20_cxxc protein</fullName>
    </recommendedName>
</protein>
<proteinExistence type="predicted"/>
<gene>
    <name evidence="2" type="ORF">A33I_20280</name>
</gene>
<keyword evidence="3" id="KW-1185">Reference proteome</keyword>
<name>U6SKS2_9BACI</name>
<keyword evidence="1" id="KW-1133">Transmembrane helix</keyword>
<reference evidence="2 3" key="1">
    <citation type="journal article" date="2013" name="Genome Announc.">
        <title>Genome Sequence of the Extreme Obligate Alkaliphile Bacillus marmarensis Strain DSM 21297.</title>
        <authorList>
            <person name="Wernick D.G."/>
            <person name="Choi K.Y."/>
            <person name="Tat C.A."/>
            <person name="Lafontaine Rivera J.G."/>
            <person name="Liao J.C."/>
        </authorList>
    </citation>
    <scope>NUCLEOTIDE SEQUENCE [LARGE SCALE GENOMIC DNA]</scope>
    <source>
        <strain evidence="2 3">DSM 21297</strain>
    </source>
</reference>
<evidence type="ECO:0000256" key="1">
    <source>
        <dbReference type="SAM" id="Phobius"/>
    </source>
</evidence>
<evidence type="ECO:0008006" key="4">
    <source>
        <dbReference type="Google" id="ProtNLM"/>
    </source>
</evidence>
<dbReference type="Proteomes" id="UP000017170">
    <property type="component" value="Unassembled WGS sequence"/>
</dbReference>
<organism evidence="2 3">
    <name type="scientific">Alkalihalophilus marmarensis DSM 21297</name>
    <dbReference type="NCBI Taxonomy" id="1188261"/>
    <lineage>
        <taxon>Bacteria</taxon>
        <taxon>Bacillati</taxon>
        <taxon>Bacillota</taxon>
        <taxon>Bacilli</taxon>
        <taxon>Bacillales</taxon>
        <taxon>Bacillaceae</taxon>
        <taxon>Alkalihalophilus</taxon>
    </lineage>
</organism>
<evidence type="ECO:0000313" key="3">
    <source>
        <dbReference type="Proteomes" id="UP000017170"/>
    </source>
</evidence>